<name>A0ACC0PM03_RHOML</name>
<evidence type="ECO:0000313" key="1">
    <source>
        <dbReference type="EMBL" id="KAI8566191.1"/>
    </source>
</evidence>
<reference evidence="1" key="1">
    <citation type="submission" date="2022-02" db="EMBL/GenBank/DDBJ databases">
        <title>Plant Genome Project.</title>
        <authorList>
            <person name="Zhang R.-G."/>
        </authorList>
    </citation>
    <scope>NUCLEOTIDE SEQUENCE</scope>
    <source>
        <strain evidence="1">AT1</strain>
    </source>
</reference>
<sequence length="153" mass="17953">MSPPKHDHALLSSLVEHYDVSERCFVFNDVKLPFGLEDVWHIIGLPVDGEAVTGVEGNPIQLSEEYLRENLCEGNRGAIKLDTLKKKFQKVEELERELKGRYEAETLLHQKVEELERKLKEKQHNSEPALHQKVFYIFRYGYFWKSNRQAFLP</sequence>
<protein>
    <submittedName>
        <fullName evidence="1">Uncharacterized protein</fullName>
    </submittedName>
</protein>
<dbReference type="Proteomes" id="UP001062846">
    <property type="component" value="Chromosome 2"/>
</dbReference>
<proteinExistence type="predicted"/>
<comment type="caution">
    <text evidence="1">The sequence shown here is derived from an EMBL/GenBank/DDBJ whole genome shotgun (WGS) entry which is preliminary data.</text>
</comment>
<organism evidence="1 2">
    <name type="scientific">Rhododendron molle</name>
    <name type="common">Chinese azalea</name>
    <name type="synonym">Azalea mollis</name>
    <dbReference type="NCBI Taxonomy" id="49168"/>
    <lineage>
        <taxon>Eukaryota</taxon>
        <taxon>Viridiplantae</taxon>
        <taxon>Streptophyta</taxon>
        <taxon>Embryophyta</taxon>
        <taxon>Tracheophyta</taxon>
        <taxon>Spermatophyta</taxon>
        <taxon>Magnoliopsida</taxon>
        <taxon>eudicotyledons</taxon>
        <taxon>Gunneridae</taxon>
        <taxon>Pentapetalae</taxon>
        <taxon>asterids</taxon>
        <taxon>Ericales</taxon>
        <taxon>Ericaceae</taxon>
        <taxon>Ericoideae</taxon>
        <taxon>Rhodoreae</taxon>
        <taxon>Rhododendron</taxon>
    </lineage>
</organism>
<dbReference type="EMBL" id="CM046389">
    <property type="protein sequence ID" value="KAI8566191.1"/>
    <property type="molecule type" value="Genomic_DNA"/>
</dbReference>
<keyword evidence="2" id="KW-1185">Reference proteome</keyword>
<accession>A0ACC0PM03</accession>
<gene>
    <name evidence="1" type="ORF">RHMOL_Rhmol02G0020800</name>
</gene>
<evidence type="ECO:0000313" key="2">
    <source>
        <dbReference type="Proteomes" id="UP001062846"/>
    </source>
</evidence>